<gene>
    <name evidence="3" type="ORF">SAMN04489716_7655</name>
</gene>
<keyword evidence="4" id="KW-1185">Reference proteome</keyword>
<feature type="transmembrane region" description="Helical" evidence="2">
    <location>
        <begin position="78"/>
        <end position="98"/>
    </location>
</feature>
<accession>A0A1H2D2R9</accession>
<evidence type="ECO:0008006" key="5">
    <source>
        <dbReference type="Google" id="ProtNLM"/>
    </source>
</evidence>
<feature type="region of interest" description="Disordered" evidence="1">
    <location>
        <begin position="1"/>
        <end position="70"/>
    </location>
</feature>
<keyword evidence="2" id="KW-1133">Transmembrane helix</keyword>
<name>A0A1H2D2R9_9ACTN</name>
<keyword evidence="2" id="KW-0812">Transmembrane</keyword>
<sequence length="237" mass="25025">MGFVEPASSPAPAQDETTTQAAGAAVDPVWAGAAPADAAVDPVPAGEGANPAPAVEAEEQDPVPRLAPKEGRRPRDMIISLLVLLVPIALVMGFYRVVLEGDRPVSIDPASSIDLASRQFPVTVPVGLTEDQDWHVTSANFRRENDGATLRLGYVPPSDKAILMIQSSVDPSILVPAEVGKQGQRTGTFRTDQRTWLQYSGRTGETALIATEPDRTIVLIGASGDTENLEKLATALP</sequence>
<evidence type="ECO:0000256" key="1">
    <source>
        <dbReference type="SAM" id="MobiDB-lite"/>
    </source>
</evidence>
<proteinExistence type="predicted"/>
<evidence type="ECO:0000313" key="3">
    <source>
        <dbReference type="EMBL" id="SDT76546.1"/>
    </source>
</evidence>
<dbReference type="Pfam" id="PF14030">
    <property type="entry name" value="DUF4245"/>
    <property type="match status" value="1"/>
</dbReference>
<keyword evidence="2" id="KW-0472">Membrane</keyword>
<dbReference type="AlphaFoldDB" id="A0A1H2D2R9"/>
<dbReference type="Proteomes" id="UP000198688">
    <property type="component" value="Chromosome I"/>
</dbReference>
<evidence type="ECO:0000256" key="2">
    <source>
        <dbReference type="SAM" id="Phobius"/>
    </source>
</evidence>
<dbReference type="STRING" id="113562.SAMN04489716_7655"/>
<dbReference type="EMBL" id="LT629758">
    <property type="protein sequence ID" value="SDT76546.1"/>
    <property type="molecule type" value="Genomic_DNA"/>
</dbReference>
<protein>
    <recommendedName>
        <fullName evidence="5">DUF4245 domain-containing protein</fullName>
    </recommendedName>
</protein>
<dbReference type="InterPro" id="IPR025339">
    <property type="entry name" value="DUF4245"/>
</dbReference>
<organism evidence="3 4">
    <name type="scientific">Actinoplanes derwentensis</name>
    <dbReference type="NCBI Taxonomy" id="113562"/>
    <lineage>
        <taxon>Bacteria</taxon>
        <taxon>Bacillati</taxon>
        <taxon>Actinomycetota</taxon>
        <taxon>Actinomycetes</taxon>
        <taxon>Micromonosporales</taxon>
        <taxon>Micromonosporaceae</taxon>
        <taxon>Actinoplanes</taxon>
    </lineage>
</organism>
<evidence type="ECO:0000313" key="4">
    <source>
        <dbReference type="Proteomes" id="UP000198688"/>
    </source>
</evidence>
<feature type="compositionally biased region" description="Low complexity" evidence="1">
    <location>
        <begin position="21"/>
        <end position="46"/>
    </location>
</feature>
<reference evidence="3 4" key="1">
    <citation type="submission" date="2016-10" db="EMBL/GenBank/DDBJ databases">
        <authorList>
            <person name="de Groot N.N."/>
        </authorList>
    </citation>
    <scope>NUCLEOTIDE SEQUENCE [LARGE SCALE GENOMIC DNA]</scope>
    <source>
        <strain evidence="3 4">DSM 43941</strain>
    </source>
</reference>